<protein>
    <recommendedName>
        <fullName evidence="1">FAD dependent oxidoreductase domain-containing protein</fullName>
    </recommendedName>
</protein>
<dbReference type="InterPro" id="IPR036188">
    <property type="entry name" value="FAD/NAD-bd_sf"/>
</dbReference>
<dbReference type="PANTHER" id="PTHR13847:SF279">
    <property type="entry name" value="FAD DEPENDENT OXIDOREDUCTASE DOMAIN-CONTAINING PROTEIN-RELATED"/>
    <property type="match status" value="1"/>
</dbReference>
<dbReference type="AlphaFoldDB" id="A0AB34KNR9"/>
<accession>A0AB34KNR9</accession>
<gene>
    <name evidence="2" type="ORF">WHR41_06656</name>
</gene>
<evidence type="ECO:0000313" key="3">
    <source>
        <dbReference type="Proteomes" id="UP000803884"/>
    </source>
</evidence>
<feature type="domain" description="FAD dependent oxidoreductase" evidence="1">
    <location>
        <begin position="36"/>
        <end position="414"/>
    </location>
</feature>
<dbReference type="EMBL" id="JAAQHG020000023">
    <property type="protein sequence ID" value="KAL1584883.1"/>
    <property type="molecule type" value="Genomic_DNA"/>
</dbReference>
<proteinExistence type="predicted"/>
<dbReference type="RefSeq" id="XP_069227989.1">
    <property type="nucleotide sequence ID" value="XM_069375261.1"/>
</dbReference>
<evidence type="ECO:0000259" key="1">
    <source>
        <dbReference type="Pfam" id="PF01266"/>
    </source>
</evidence>
<organism evidence="2 3">
    <name type="scientific">Cladosporium halotolerans</name>
    <dbReference type="NCBI Taxonomy" id="1052096"/>
    <lineage>
        <taxon>Eukaryota</taxon>
        <taxon>Fungi</taxon>
        <taxon>Dikarya</taxon>
        <taxon>Ascomycota</taxon>
        <taxon>Pezizomycotina</taxon>
        <taxon>Dothideomycetes</taxon>
        <taxon>Dothideomycetidae</taxon>
        <taxon>Cladosporiales</taxon>
        <taxon>Cladosporiaceae</taxon>
        <taxon>Cladosporium</taxon>
    </lineage>
</organism>
<dbReference type="Gene3D" id="3.50.50.60">
    <property type="entry name" value="FAD/NAD(P)-binding domain"/>
    <property type="match status" value="1"/>
</dbReference>
<reference evidence="2 3" key="1">
    <citation type="journal article" date="2020" name="Microbiol. Resour. Announc.">
        <title>Draft Genome Sequence of a Cladosporium Species Isolated from the Mesophotic Ascidian Didemnum maculosum.</title>
        <authorList>
            <person name="Gioti A."/>
            <person name="Siaperas R."/>
            <person name="Nikolaivits E."/>
            <person name="Le Goff G."/>
            <person name="Ouazzani J."/>
            <person name="Kotoulas G."/>
            <person name="Topakas E."/>
        </authorList>
    </citation>
    <scope>NUCLEOTIDE SEQUENCE [LARGE SCALE GENOMIC DNA]</scope>
    <source>
        <strain evidence="2 3">TM138-S3</strain>
    </source>
</reference>
<dbReference type="Gene3D" id="3.30.9.10">
    <property type="entry name" value="D-Amino Acid Oxidase, subunit A, domain 2"/>
    <property type="match status" value="1"/>
</dbReference>
<keyword evidence="3" id="KW-1185">Reference proteome</keyword>
<dbReference type="Pfam" id="PF01266">
    <property type="entry name" value="DAO"/>
    <property type="match status" value="1"/>
</dbReference>
<comment type="caution">
    <text evidence="2">The sequence shown here is derived from an EMBL/GenBank/DDBJ whole genome shotgun (WGS) entry which is preliminary data.</text>
</comment>
<dbReference type="GO" id="GO:0005737">
    <property type="term" value="C:cytoplasm"/>
    <property type="evidence" value="ECO:0007669"/>
    <property type="project" value="TreeGrafter"/>
</dbReference>
<dbReference type="PANTHER" id="PTHR13847">
    <property type="entry name" value="SARCOSINE DEHYDROGENASE-RELATED"/>
    <property type="match status" value="1"/>
</dbReference>
<sequence length="463" mass="50511">MTKIHPVLDPLPAFWSRDKDDFHEHRTTAELPAEADIVVIGAGYAGTSVAWHLAHDAEDGTPARSIVMLEARGVCEGATGRNGGHMRPDYYGHIPHYIERDGLEAAVELAEFEISHVQALKKFIAKEKIDCDFVLARSVDVWSNDEAAAKAKATYDAMLQHDLDYMDDVYFHHGPDAEAISGVKGAKAVASFTAGMMWPSKFITHLLKSLTSQGLLNLQTFTPVDTVTGSEASGFVVQTARGPVRAKTIIYANNAYVAGLLPEYRNAVIPCKGICTHIKVPDGKTPPHLPNSYIERSEENVLSYLIPRPDGSIVVGGSSRLFSPFREQWYDNVDDTTLIEASKTYYDGYMQRTFAGWEESGAYVDKAWTGVMGYSFDSNAHIGAVPGKPGQYILAGFNGHGMPLIWLGGKGLAKMINPGSPISESGIPYLLRTSQRRLDRANDSAAEFGDIIGDGSLRPTSRS</sequence>
<dbReference type="GeneID" id="96008099"/>
<dbReference type="SUPFAM" id="SSF51905">
    <property type="entry name" value="FAD/NAD(P)-binding domain"/>
    <property type="match status" value="1"/>
</dbReference>
<evidence type="ECO:0000313" key="2">
    <source>
        <dbReference type="EMBL" id="KAL1584883.1"/>
    </source>
</evidence>
<dbReference type="Proteomes" id="UP000803884">
    <property type="component" value="Unassembled WGS sequence"/>
</dbReference>
<dbReference type="InterPro" id="IPR006076">
    <property type="entry name" value="FAD-dep_OxRdtase"/>
</dbReference>
<name>A0AB34KNR9_9PEZI</name>